<dbReference type="InterPro" id="IPR011006">
    <property type="entry name" value="CheY-like_superfamily"/>
</dbReference>
<dbReference type="PANTHER" id="PTHR37299">
    <property type="entry name" value="TRANSCRIPTIONAL REGULATOR-RELATED"/>
    <property type="match status" value="1"/>
</dbReference>
<dbReference type="RefSeq" id="WP_388012134.1">
    <property type="nucleotide sequence ID" value="NZ_JBHUDT010000001.1"/>
</dbReference>
<dbReference type="SMART" id="SM00850">
    <property type="entry name" value="LytTR"/>
    <property type="match status" value="1"/>
</dbReference>
<evidence type="ECO:0000256" key="1">
    <source>
        <dbReference type="PROSITE-ProRule" id="PRU00169"/>
    </source>
</evidence>
<feature type="modified residue" description="4-aspartylphosphate" evidence="1">
    <location>
        <position position="55"/>
    </location>
</feature>
<organism evidence="4 5">
    <name type="scientific">Gelatiniphilus marinus</name>
    <dbReference type="NCBI Taxonomy" id="1759464"/>
    <lineage>
        <taxon>Bacteria</taxon>
        <taxon>Pseudomonadati</taxon>
        <taxon>Bacteroidota</taxon>
        <taxon>Flavobacteriia</taxon>
        <taxon>Flavobacteriales</taxon>
        <taxon>Flavobacteriaceae</taxon>
        <taxon>Gelatiniphilus</taxon>
    </lineage>
</organism>
<dbReference type="InterPro" id="IPR001789">
    <property type="entry name" value="Sig_transdc_resp-reg_receiver"/>
</dbReference>
<dbReference type="Pfam" id="PF04397">
    <property type="entry name" value="LytTR"/>
    <property type="match status" value="1"/>
</dbReference>
<dbReference type="InterPro" id="IPR007492">
    <property type="entry name" value="LytTR_DNA-bd_dom"/>
</dbReference>
<dbReference type="PROSITE" id="PS50110">
    <property type="entry name" value="RESPONSE_REGULATORY"/>
    <property type="match status" value="1"/>
</dbReference>
<dbReference type="Pfam" id="PF00072">
    <property type="entry name" value="Response_reg"/>
    <property type="match status" value="1"/>
</dbReference>
<sequence>MVKIIIIDDEVHCVDVLLNLIKKAHPDYDILGAFYNPLKGLEFIKDNPPDLLFLDIEMPNLNGFALLDKMLPIDFDIIFTTAYNKYAIRAFEYSAINYLLKPITEKSIVQALSNWEKRRKKITMEQWQLLQKNVNSSGNSASKIALPTGVGYHIVEIKNISRCESDNNYTYFFLEGERKLLICKSLKEIEEMLRYYGFLRVHQSHLINPQFVKAILKQDGGTVLMSDGKEIRVSRAKRSEISGILESMLRFKY</sequence>
<dbReference type="PROSITE" id="PS50930">
    <property type="entry name" value="HTH_LYTTR"/>
    <property type="match status" value="1"/>
</dbReference>
<keyword evidence="1" id="KW-0597">Phosphoprotein</keyword>
<dbReference type="Gene3D" id="3.40.50.2300">
    <property type="match status" value="1"/>
</dbReference>
<dbReference type="Proteomes" id="UP001597441">
    <property type="component" value="Unassembled WGS sequence"/>
</dbReference>
<dbReference type="SMART" id="SM00448">
    <property type="entry name" value="REC"/>
    <property type="match status" value="1"/>
</dbReference>
<comment type="caution">
    <text evidence="4">The sequence shown here is derived from an EMBL/GenBank/DDBJ whole genome shotgun (WGS) entry which is preliminary data.</text>
</comment>
<feature type="domain" description="Response regulatory" evidence="2">
    <location>
        <begin position="3"/>
        <end position="116"/>
    </location>
</feature>
<gene>
    <name evidence="4" type="ORF">ACFSQS_00010</name>
</gene>
<reference evidence="5" key="1">
    <citation type="journal article" date="2019" name="Int. J. Syst. Evol. Microbiol.">
        <title>The Global Catalogue of Microorganisms (GCM) 10K type strain sequencing project: providing services to taxonomists for standard genome sequencing and annotation.</title>
        <authorList>
            <consortium name="The Broad Institute Genomics Platform"/>
            <consortium name="The Broad Institute Genome Sequencing Center for Infectious Disease"/>
            <person name="Wu L."/>
            <person name="Ma J."/>
        </authorList>
    </citation>
    <scope>NUCLEOTIDE SEQUENCE [LARGE SCALE GENOMIC DNA]</scope>
    <source>
        <strain evidence="5">KCTC 42903</strain>
    </source>
</reference>
<evidence type="ECO:0000313" key="5">
    <source>
        <dbReference type="Proteomes" id="UP001597441"/>
    </source>
</evidence>
<dbReference type="EMBL" id="JBHULK010000001">
    <property type="protein sequence ID" value="MFD2533468.1"/>
    <property type="molecule type" value="Genomic_DNA"/>
</dbReference>
<dbReference type="SUPFAM" id="SSF52172">
    <property type="entry name" value="CheY-like"/>
    <property type="match status" value="1"/>
</dbReference>
<name>A0ABW5JM17_9FLAO</name>
<evidence type="ECO:0000259" key="2">
    <source>
        <dbReference type="PROSITE" id="PS50110"/>
    </source>
</evidence>
<protein>
    <submittedName>
        <fullName evidence="4">LytR/AlgR family response regulator transcription factor</fullName>
    </submittedName>
</protein>
<evidence type="ECO:0000313" key="4">
    <source>
        <dbReference type="EMBL" id="MFD2533468.1"/>
    </source>
</evidence>
<dbReference type="PANTHER" id="PTHR37299:SF1">
    <property type="entry name" value="STAGE 0 SPORULATION PROTEIN A HOMOLOG"/>
    <property type="match status" value="1"/>
</dbReference>
<dbReference type="Gene3D" id="2.40.50.1020">
    <property type="entry name" value="LytTr DNA-binding domain"/>
    <property type="match status" value="1"/>
</dbReference>
<dbReference type="InterPro" id="IPR046947">
    <property type="entry name" value="LytR-like"/>
</dbReference>
<keyword evidence="5" id="KW-1185">Reference proteome</keyword>
<evidence type="ECO:0000259" key="3">
    <source>
        <dbReference type="PROSITE" id="PS50930"/>
    </source>
</evidence>
<accession>A0ABW5JM17</accession>
<feature type="domain" description="HTH LytTR-type" evidence="3">
    <location>
        <begin position="144"/>
        <end position="247"/>
    </location>
</feature>
<proteinExistence type="predicted"/>